<sequence length="240" mass="26790">MASVCAFTNWPVREHMGALERQQSFFSVNPSFQKETHTIYNISDLPDLGNSVKPRQPRPQHRGSNNSTMWKPSQALRAPPDGNPLRQETIQTLASGHPTAGAPKLLCASVKPFISTEHGVTNGWTCLRAPIMRHFPSPRNKRATGDYQSPTSSHKNFTIIGHIVPLQPGRGVKSEQAPIPVRCVALHRGWESWRRGDSGICDWLNLLQIGSVGKILRIYVAVRDPCPSIPRRTKVCDHRK</sequence>
<proteinExistence type="predicted"/>
<dbReference type="EMBL" id="DS017030">
    <property type="protein sequence ID" value="KMU91103.1"/>
    <property type="molecule type" value="Genomic_DNA"/>
</dbReference>
<dbReference type="VEuPathDB" id="FungiDB:CIHG_08774"/>
<evidence type="ECO:0000313" key="3">
    <source>
        <dbReference type="Proteomes" id="UP000054563"/>
    </source>
</evidence>
<feature type="region of interest" description="Disordered" evidence="1">
    <location>
        <begin position="43"/>
        <end position="84"/>
    </location>
</feature>
<organism evidence="2 3">
    <name type="scientific">Coccidioides immitis H538.4</name>
    <dbReference type="NCBI Taxonomy" id="396776"/>
    <lineage>
        <taxon>Eukaryota</taxon>
        <taxon>Fungi</taxon>
        <taxon>Dikarya</taxon>
        <taxon>Ascomycota</taxon>
        <taxon>Pezizomycotina</taxon>
        <taxon>Eurotiomycetes</taxon>
        <taxon>Eurotiomycetidae</taxon>
        <taxon>Onygenales</taxon>
        <taxon>Onygenaceae</taxon>
        <taxon>Coccidioides</taxon>
    </lineage>
</organism>
<name>A0A0J8UTN6_COCIT</name>
<gene>
    <name evidence="2" type="ORF">CIHG_08774</name>
</gene>
<feature type="compositionally biased region" description="Polar residues" evidence="1">
    <location>
        <begin position="62"/>
        <end position="71"/>
    </location>
</feature>
<protein>
    <submittedName>
        <fullName evidence="2">Uncharacterized protein</fullName>
    </submittedName>
</protein>
<accession>A0A0J8UTN6</accession>
<evidence type="ECO:0000313" key="2">
    <source>
        <dbReference type="EMBL" id="KMU91103.1"/>
    </source>
</evidence>
<reference evidence="3" key="1">
    <citation type="journal article" date="2010" name="Genome Res.">
        <title>Population genomic sequencing of Coccidioides fungi reveals recent hybridization and transposon control.</title>
        <authorList>
            <person name="Neafsey D.E."/>
            <person name="Barker B.M."/>
            <person name="Sharpton T.J."/>
            <person name="Stajich J.E."/>
            <person name="Park D.J."/>
            <person name="Whiston E."/>
            <person name="Hung C.-Y."/>
            <person name="McMahan C."/>
            <person name="White J."/>
            <person name="Sykes S."/>
            <person name="Heiman D."/>
            <person name="Young S."/>
            <person name="Zeng Q."/>
            <person name="Abouelleil A."/>
            <person name="Aftuck L."/>
            <person name="Bessette D."/>
            <person name="Brown A."/>
            <person name="FitzGerald M."/>
            <person name="Lui A."/>
            <person name="Macdonald J.P."/>
            <person name="Priest M."/>
            <person name="Orbach M.J."/>
            <person name="Galgiani J.N."/>
            <person name="Kirkland T.N."/>
            <person name="Cole G.T."/>
            <person name="Birren B.W."/>
            <person name="Henn M.R."/>
            <person name="Taylor J.W."/>
            <person name="Rounsley S.D."/>
        </authorList>
    </citation>
    <scope>NUCLEOTIDE SEQUENCE [LARGE SCALE GENOMIC DNA]</scope>
    <source>
        <strain evidence="3">H538.4</strain>
    </source>
</reference>
<dbReference type="AlphaFoldDB" id="A0A0J8UTN6"/>
<dbReference type="Proteomes" id="UP000054563">
    <property type="component" value="Unassembled WGS sequence"/>
</dbReference>
<evidence type="ECO:0000256" key="1">
    <source>
        <dbReference type="SAM" id="MobiDB-lite"/>
    </source>
</evidence>